<organism evidence="1 2">
    <name type="scientific">Acaulospora morrowiae</name>
    <dbReference type="NCBI Taxonomy" id="94023"/>
    <lineage>
        <taxon>Eukaryota</taxon>
        <taxon>Fungi</taxon>
        <taxon>Fungi incertae sedis</taxon>
        <taxon>Mucoromycota</taxon>
        <taxon>Glomeromycotina</taxon>
        <taxon>Glomeromycetes</taxon>
        <taxon>Diversisporales</taxon>
        <taxon>Acaulosporaceae</taxon>
        <taxon>Acaulospora</taxon>
    </lineage>
</organism>
<feature type="non-terminal residue" evidence="1">
    <location>
        <position position="1"/>
    </location>
</feature>
<dbReference type="Proteomes" id="UP000789342">
    <property type="component" value="Unassembled WGS sequence"/>
</dbReference>
<dbReference type="SUPFAM" id="SSF56112">
    <property type="entry name" value="Protein kinase-like (PK-like)"/>
    <property type="match status" value="1"/>
</dbReference>
<proteinExistence type="predicted"/>
<evidence type="ECO:0000313" key="1">
    <source>
        <dbReference type="EMBL" id="CAG8701544.1"/>
    </source>
</evidence>
<reference evidence="1" key="1">
    <citation type="submission" date="2021-06" db="EMBL/GenBank/DDBJ databases">
        <authorList>
            <person name="Kallberg Y."/>
            <person name="Tangrot J."/>
            <person name="Rosling A."/>
        </authorList>
    </citation>
    <scope>NUCLEOTIDE SEQUENCE</scope>
    <source>
        <strain evidence="1">CL551</strain>
    </source>
</reference>
<dbReference type="AlphaFoldDB" id="A0A9N9HQW3"/>
<gene>
    <name evidence="1" type="ORF">AMORRO_LOCUS12164</name>
</gene>
<evidence type="ECO:0000313" key="2">
    <source>
        <dbReference type="Proteomes" id="UP000789342"/>
    </source>
</evidence>
<dbReference type="Gene3D" id="1.10.510.10">
    <property type="entry name" value="Transferase(Phosphotransferase) domain 1"/>
    <property type="match status" value="1"/>
</dbReference>
<accession>A0A9N9HQW3</accession>
<keyword evidence="2" id="KW-1185">Reference proteome</keyword>
<name>A0A9N9HQW3_9GLOM</name>
<dbReference type="OrthoDB" id="4062651at2759"/>
<protein>
    <submittedName>
        <fullName evidence="1">1587_t:CDS:1</fullName>
    </submittedName>
</protein>
<dbReference type="EMBL" id="CAJVPV010017136">
    <property type="protein sequence ID" value="CAG8701544.1"/>
    <property type="molecule type" value="Genomic_DNA"/>
</dbReference>
<sequence>VYACALIFWEIVTWAEQGYPYQNLSEHQLYEAVRDKGLRPPTDALRKYPQLLELVEEMWKKDPAKATTEYGECSRKTGEILILSS</sequence>
<comment type="caution">
    <text evidence="1">The sequence shown here is derived from an EMBL/GenBank/DDBJ whole genome shotgun (WGS) entry which is preliminary data.</text>
</comment>
<dbReference type="InterPro" id="IPR011009">
    <property type="entry name" value="Kinase-like_dom_sf"/>
</dbReference>